<evidence type="ECO:0000313" key="1">
    <source>
        <dbReference type="EMBL" id="EJN56950.1"/>
    </source>
</evidence>
<reference evidence="1 2" key="1">
    <citation type="journal article" date="2012" name="J. Bacteriol.">
        <title>Draft Genome Sequence of the Extremely Halophilic Archaeon Halogranum salarium B-1T.</title>
        <authorList>
            <person name="Kim K.K."/>
            <person name="Lee K.C."/>
            <person name="Lee J.S."/>
        </authorList>
    </citation>
    <scope>NUCLEOTIDE SEQUENCE [LARGE SCALE GENOMIC DNA]</scope>
    <source>
        <strain evidence="1 2">B-1</strain>
    </source>
</reference>
<protein>
    <submittedName>
        <fullName evidence="1">Uncharacterized protein</fullName>
    </submittedName>
</protein>
<organism evidence="1 2">
    <name type="scientific">Halogranum salarium B-1</name>
    <dbReference type="NCBI Taxonomy" id="1210908"/>
    <lineage>
        <taxon>Archaea</taxon>
        <taxon>Methanobacteriati</taxon>
        <taxon>Methanobacteriota</taxon>
        <taxon>Stenosarchaea group</taxon>
        <taxon>Halobacteria</taxon>
        <taxon>Halobacteriales</taxon>
        <taxon>Haloferacaceae</taxon>
    </lineage>
</organism>
<comment type="caution">
    <text evidence="1">The sequence shown here is derived from an EMBL/GenBank/DDBJ whole genome shotgun (WGS) entry which is preliminary data.</text>
</comment>
<proteinExistence type="predicted"/>
<dbReference type="EMBL" id="ALJD01000017">
    <property type="protein sequence ID" value="EJN56950.1"/>
    <property type="molecule type" value="Genomic_DNA"/>
</dbReference>
<evidence type="ECO:0000313" key="2">
    <source>
        <dbReference type="Proteomes" id="UP000007813"/>
    </source>
</evidence>
<sequence length="45" mass="4909">MCSSIGENLSSLLREEFTFEGAGLRLSVSVFTSSLLEVEVAEQEN</sequence>
<gene>
    <name evidence="1" type="ORF">HSB1_47670</name>
</gene>
<dbReference type="AlphaFoldDB" id="J2Z8K6"/>
<dbReference type="Proteomes" id="UP000007813">
    <property type="component" value="Unassembled WGS sequence"/>
</dbReference>
<accession>J2Z8K6</accession>
<name>J2Z8K6_9EURY</name>